<accession>A0A511XCE9</accession>
<comment type="caution">
    <text evidence="1">The sequence shown here is derived from an EMBL/GenBank/DDBJ whole genome shotgun (WGS) entry which is preliminary data.</text>
</comment>
<keyword evidence="2" id="KW-1185">Reference proteome</keyword>
<dbReference type="Proteomes" id="UP000321635">
    <property type="component" value="Unassembled WGS sequence"/>
</dbReference>
<proteinExistence type="predicted"/>
<dbReference type="AlphaFoldDB" id="A0A511XCE9"/>
<gene>
    <name evidence="1" type="ORF">ANI02nite_25180</name>
</gene>
<protein>
    <submittedName>
        <fullName evidence="1">Uncharacterized protein</fullName>
    </submittedName>
</protein>
<name>A0A511XCE9_9PROT</name>
<dbReference type="STRING" id="1120919.GCA_000429165_02617"/>
<organism evidence="1 2">
    <name type="scientific">Acetobacter nitrogenifigens DSM 23921 = NBRC 105050</name>
    <dbReference type="NCBI Taxonomy" id="1120919"/>
    <lineage>
        <taxon>Bacteria</taxon>
        <taxon>Pseudomonadati</taxon>
        <taxon>Pseudomonadota</taxon>
        <taxon>Alphaproteobacteria</taxon>
        <taxon>Acetobacterales</taxon>
        <taxon>Acetobacteraceae</taxon>
        <taxon>Acetobacter</taxon>
    </lineage>
</organism>
<sequence>MIFLFEVNYSALAQWKGAVENKNNFCCSSLGGVREFLYYPENNIKIQNGPSVSLGDNLNYNILDNRSMLIGGRFYSDSVPTFIYAAPYGGSALGTVLSVAMTKRGVGGEQPALAPFGTDGPGGLSGYPEMDAAATWVFAHGTKPWVTVGEDFINSDSRRRVVSFDSRHAFFSPALPTQEVKLLRVGMHVVTNILGPRHSGARRERYWKPFNGFSAEVTAISASGDSIEVGGWRVLGDGDVNPSQIPLSSGHLDLHTWPSIIHPAIFIGTYTHAIDNNSMCFLEKRENFPSGDANAPEGNQFGTPVNDCEIEEADLSSALPDYEGRAKGILVTYNGPNKPSLDSYDFMAAGLTPNGFVAWNGSNANNFLSDGFYAHGNSGVFSKFDNVSGNVIGEKGDTRELAEFIGASAVNSDKNGIGDKLSLVAFEELLSDQNDMRKSLASNVAIHWGYLVNGTDTNVANLTGGDKVNMERRNGDLIFNSDGRGGVDIVGGNASGGVLFDAAGNLILQRPQAALEFAQEGSLSALRIESNGKNTIRFISNTGDNVISLSDDFVGKIFRASQYFQEKLTTPASSTAACNEGQFSDDQNYHYVCVQKNRWKRVKLSSW</sequence>
<evidence type="ECO:0000313" key="1">
    <source>
        <dbReference type="EMBL" id="GEN60634.1"/>
    </source>
</evidence>
<reference evidence="1 2" key="1">
    <citation type="submission" date="2019-07" db="EMBL/GenBank/DDBJ databases">
        <title>Whole genome shotgun sequence of Acetobacter nitrogenifigens NBRC 105050.</title>
        <authorList>
            <person name="Hosoyama A."/>
            <person name="Uohara A."/>
            <person name="Ohji S."/>
            <person name="Ichikawa N."/>
        </authorList>
    </citation>
    <scope>NUCLEOTIDE SEQUENCE [LARGE SCALE GENOMIC DNA]</scope>
    <source>
        <strain evidence="1 2">NBRC 105050</strain>
    </source>
</reference>
<dbReference type="EMBL" id="BJYF01000019">
    <property type="protein sequence ID" value="GEN60634.1"/>
    <property type="molecule type" value="Genomic_DNA"/>
</dbReference>
<evidence type="ECO:0000313" key="2">
    <source>
        <dbReference type="Proteomes" id="UP000321635"/>
    </source>
</evidence>